<feature type="chain" id="PRO_5045862485" description="Tetratricopeptide repeat protein" evidence="1">
    <location>
        <begin position="30"/>
        <end position="423"/>
    </location>
</feature>
<keyword evidence="1" id="KW-0732">Signal</keyword>
<comment type="caution">
    <text evidence="2">The sequence shown here is derived from an EMBL/GenBank/DDBJ whole genome shotgun (WGS) entry which is preliminary data.</text>
</comment>
<accession>A0ABN1EFW2</accession>
<evidence type="ECO:0000256" key="1">
    <source>
        <dbReference type="SAM" id="SignalP"/>
    </source>
</evidence>
<dbReference type="RefSeq" id="WP_166933589.1">
    <property type="nucleotide sequence ID" value="NZ_BAAADD010000003.1"/>
</dbReference>
<dbReference type="Gene3D" id="1.25.40.10">
    <property type="entry name" value="Tetratricopeptide repeat domain"/>
    <property type="match status" value="1"/>
</dbReference>
<keyword evidence="3" id="KW-1185">Reference proteome</keyword>
<gene>
    <name evidence="2" type="ORF">GCM10008942_11930</name>
</gene>
<dbReference type="InterPro" id="IPR011990">
    <property type="entry name" value="TPR-like_helical_dom_sf"/>
</dbReference>
<evidence type="ECO:0008006" key="4">
    <source>
        <dbReference type="Google" id="ProtNLM"/>
    </source>
</evidence>
<dbReference type="Proteomes" id="UP001499951">
    <property type="component" value="Unassembled WGS sequence"/>
</dbReference>
<evidence type="ECO:0000313" key="2">
    <source>
        <dbReference type="EMBL" id="GAA0565195.1"/>
    </source>
</evidence>
<protein>
    <recommendedName>
        <fullName evidence="4">Tetratricopeptide repeat protein</fullName>
    </recommendedName>
</protein>
<sequence length="423" mass="45403">MSKSLLRAALIACLPFCAMALTVATPAQAADKEKADAPKVSKSIAKPLGECQKALNAKDYPTAIAQCNDAKSKGDLTDYDNYLINRFLGVAYYQTNDRVKAGEAFVAVVKNPASPPEDRANLLGAAIQLASEANNGELVGELAKIAVDSKATNPDIYAPIAQYYYSKNDTANTILYAQKGIDVATSEGKVPQYGLYQLLTFSYDKNKDRANEIKGLTMMARDYGKAEDWKYLLDFTLEFLPKGNKATAEVAALNIYRLRLLVGAEWSSSNFLEAADAADAVKAFGDERTFLQMGIQKGVFNQAKVGPLVAKNNADAKKDEPVLPQIEKVAKDGKALTSVAEAYYGYGRYADAARAAQNAVKAGGPYVAEAKLVLAMAQTRQGDEAGAKQTLTGFTGDAALVRVADLWMTYLNRRPAAPAAAAK</sequence>
<proteinExistence type="predicted"/>
<evidence type="ECO:0000313" key="3">
    <source>
        <dbReference type="Proteomes" id="UP001499951"/>
    </source>
</evidence>
<feature type="signal peptide" evidence="1">
    <location>
        <begin position="1"/>
        <end position="29"/>
    </location>
</feature>
<dbReference type="EMBL" id="BAAADD010000003">
    <property type="protein sequence ID" value="GAA0565195.1"/>
    <property type="molecule type" value="Genomic_DNA"/>
</dbReference>
<organism evidence="2 3">
    <name type="scientific">Rhizomicrobium electricum</name>
    <dbReference type="NCBI Taxonomy" id="480070"/>
    <lineage>
        <taxon>Bacteria</taxon>
        <taxon>Pseudomonadati</taxon>
        <taxon>Pseudomonadota</taxon>
        <taxon>Alphaproteobacteria</taxon>
        <taxon>Micropepsales</taxon>
        <taxon>Micropepsaceae</taxon>
        <taxon>Rhizomicrobium</taxon>
    </lineage>
</organism>
<name>A0ABN1EFW2_9PROT</name>
<dbReference type="SUPFAM" id="SSF48452">
    <property type="entry name" value="TPR-like"/>
    <property type="match status" value="1"/>
</dbReference>
<reference evidence="2 3" key="1">
    <citation type="journal article" date="2019" name="Int. J. Syst. Evol. Microbiol.">
        <title>The Global Catalogue of Microorganisms (GCM) 10K type strain sequencing project: providing services to taxonomists for standard genome sequencing and annotation.</title>
        <authorList>
            <consortium name="The Broad Institute Genomics Platform"/>
            <consortium name="The Broad Institute Genome Sequencing Center for Infectious Disease"/>
            <person name="Wu L."/>
            <person name="Ma J."/>
        </authorList>
    </citation>
    <scope>NUCLEOTIDE SEQUENCE [LARGE SCALE GENOMIC DNA]</scope>
    <source>
        <strain evidence="2 3">JCM 15089</strain>
    </source>
</reference>